<dbReference type="GO" id="GO:0004315">
    <property type="term" value="F:3-oxoacyl-[acyl-carrier-protein] synthase activity"/>
    <property type="evidence" value="ECO:0007669"/>
    <property type="project" value="InterPro"/>
</dbReference>
<dbReference type="InterPro" id="IPR000794">
    <property type="entry name" value="Beta-ketoacyl_synthase"/>
</dbReference>
<evidence type="ECO:0000259" key="5">
    <source>
        <dbReference type="PROSITE" id="PS52004"/>
    </source>
</evidence>
<organism evidence="6 7">
    <name type="scientific">Actinomyces johnsonii F0542</name>
    <dbReference type="NCBI Taxonomy" id="1321818"/>
    <lineage>
        <taxon>Bacteria</taxon>
        <taxon>Bacillati</taxon>
        <taxon>Actinomycetota</taxon>
        <taxon>Actinomycetes</taxon>
        <taxon>Actinomycetales</taxon>
        <taxon>Actinomycetaceae</taxon>
        <taxon>Actinomyces</taxon>
    </lineage>
</organism>
<dbReference type="PROSITE" id="PS52004">
    <property type="entry name" value="KS3_2"/>
    <property type="match status" value="1"/>
</dbReference>
<dbReference type="InterPro" id="IPR014030">
    <property type="entry name" value="Ketoacyl_synth_N"/>
</dbReference>
<reference evidence="6 7" key="1">
    <citation type="submission" date="2013-08" db="EMBL/GenBank/DDBJ databases">
        <authorList>
            <person name="Weinstock G."/>
            <person name="Sodergren E."/>
            <person name="Wylie T."/>
            <person name="Fulton L."/>
            <person name="Fulton R."/>
            <person name="Fronick C."/>
            <person name="O'Laughlin M."/>
            <person name="Godfrey J."/>
            <person name="Miner T."/>
            <person name="Herter B."/>
            <person name="Appelbaum E."/>
            <person name="Cordes M."/>
            <person name="Lek S."/>
            <person name="Wollam A."/>
            <person name="Pepin K.H."/>
            <person name="Palsikar V.B."/>
            <person name="Mitreva M."/>
            <person name="Wilson R.K."/>
        </authorList>
    </citation>
    <scope>NUCLEOTIDE SEQUENCE [LARGE SCALE GENOMIC DNA]</scope>
    <source>
        <strain evidence="6 7">F0542</strain>
    </source>
</reference>
<evidence type="ECO:0000256" key="1">
    <source>
        <dbReference type="ARBA" id="ARBA00008467"/>
    </source>
</evidence>
<dbReference type="GO" id="GO:0006633">
    <property type="term" value="P:fatty acid biosynthetic process"/>
    <property type="evidence" value="ECO:0007669"/>
    <property type="project" value="InterPro"/>
</dbReference>
<evidence type="ECO:0000256" key="3">
    <source>
        <dbReference type="ARBA" id="ARBA00023315"/>
    </source>
</evidence>
<gene>
    <name evidence="6" type="ORF">HMPREF1979_00062</name>
</gene>
<dbReference type="HOGENOM" id="CLU_000022_69_2_11"/>
<dbReference type="Pfam" id="PF02801">
    <property type="entry name" value="Ketoacyl-synt_C"/>
    <property type="match status" value="1"/>
</dbReference>
<comment type="caution">
    <text evidence="6">The sequence shown here is derived from an EMBL/GenBank/DDBJ whole genome shotgun (WGS) entry which is preliminary data.</text>
</comment>
<dbReference type="InterPro" id="IPR020841">
    <property type="entry name" value="PKS_Beta-ketoAc_synthase_dom"/>
</dbReference>
<dbReference type="InterPro" id="IPR018201">
    <property type="entry name" value="Ketoacyl_synth_AS"/>
</dbReference>
<protein>
    <submittedName>
        <fullName evidence="6">Beta-ketoacyl synthase protein</fullName>
    </submittedName>
</protein>
<evidence type="ECO:0000256" key="2">
    <source>
        <dbReference type="ARBA" id="ARBA00022679"/>
    </source>
</evidence>
<dbReference type="InterPro" id="IPR016039">
    <property type="entry name" value="Thiolase-like"/>
</dbReference>
<feature type="domain" description="Ketosynthase family 3 (KS3)" evidence="5">
    <location>
        <begin position="1"/>
        <end position="378"/>
    </location>
</feature>
<dbReference type="GO" id="GO:0005829">
    <property type="term" value="C:cytosol"/>
    <property type="evidence" value="ECO:0007669"/>
    <property type="project" value="TreeGrafter"/>
</dbReference>
<keyword evidence="2 4" id="KW-0808">Transferase</keyword>
<dbReference type="Pfam" id="PF00109">
    <property type="entry name" value="ketoacyl-synt"/>
    <property type="match status" value="1"/>
</dbReference>
<accession>U1S201</accession>
<dbReference type="EMBL" id="AWSE01000004">
    <property type="protein sequence ID" value="ERH25913.1"/>
    <property type="molecule type" value="Genomic_DNA"/>
</dbReference>
<dbReference type="SUPFAM" id="SSF53901">
    <property type="entry name" value="Thiolase-like"/>
    <property type="match status" value="2"/>
</dbReference>
<proteinExistence type="inferred from homology"/>
<dbReference type="InterPro" id="IPR014031">
    <property type="entry name" value="Ketoacyl_synth_C"/>
</dbReference>
<evidence type="ECO:0000313" key="7">
    <source>
        <dbReference type="Proteomes" id="UP000016536"/>
    </source>
</evidence>
<comment type="similarity">
    <text evidence="1 4">Belongs to the thiolase-like superfamily. Beta-ketoacyl-ACP synthases family.</text>
</comment>
<dbReference type="Proteomes" id="UP000016536">
    <property type="component" value="Unassembled WGS sequence"/>
</dbReference>
<keyword evidence="3" id="KW-0012">Acyltransferase</keyword>
<dbReference type="Gene3D" id="3.40.47.10">
    <property type="match status" value="1"/>
</dbReference>
<dbReference type="PANTHER" id="PTHR11712:SF336">
    <property type="entry name" value="3-OXOACYL-[ACYL-CARRIER-PROTEIN] SYNTHASE, MITOCHONDRIAL"/>
    <property type="match status" value="1"/>
</dbReference>
<name>U1S201_9ACTO</name>
<dbReference type="PANTHER" id="PTHR11712">
    <property type="entry name" value="POLYKETIDE SYNTHASE-RELATED"/>
    <property type="match status" value="1"/>
</dbReference>
<dbReference type="CDD" id="cd00834">
    <property type="entry name" value="KAS_I_II"/>
    <property type="match status" value="1"/>
</dbReference>
<dbReference type="FunFam" id="3.40.47.10:FF:000029">
    <property type="entry name" value="3-oxoacyl-[acyl-carrier-protein] synthase 1"/>
    <property type="match status" value="1"/>
</dbReference>
<evidence type="ECO:0000256" key="4">
    <source>
        <dbReference type="RuleBase" id="RU003694"/>
    </source>
</evidence>
<dbReference type="PROSITE" id="PS00606">
    <property type="entry name" value="KS3_1"/>
    <property type="match status" value="1"/>
</dbReference>
<evidence type="ECO:0000313" key="6">
    <source>
        <dbReference type="EMBL" id="ERH25913.1"/>
    </source>
</evidence>
<dbReference type="AlphaFoldDB" id="U1S201"/>
<dbReference type="SMART" id="SM00825">
    <property type="entry name" value="PKS_KS"/>
    <property type="match status" value="1"/>
</dbReference>
<keyword evidence="7" id="KW-1185">Reference proteome</keyword>
<sequence length="381" mass="40191">MFDATNFRSQVAGECDFDAVAEGFSASDIERLDRSTQFAISCAREAIANSGLSLRREDSARIGVSIGSAVAAATSLEIQYERVSEGGKLWQVRTDLTSPEMFHYLSPAALAAEVAWVVGAQGEVGLVSDGCTSGIDSISSAADAIRRGRADVMIAGAADTPITPIVAASFEAIKATTSLNESPSTASRPFDLTRAGFVLAEGAAVLVLEELEHALARGAHVYALVAGDSTHLNAYHMTGLQAKGLEMSWAIEEALTQARAEPRDIDYINAHGSATRQNDIHETGAVKRVFGAEAYKTPMSSIKSMIGHSLGAIGSIEIAACALAIDHNFIPPTANLHTPDPECDLDYVPNVGRSAEVNCVLSVGSGFGGFQSAMVLRRWEE</sequence>